<dbReference type="AlphaFoldDB" id="A0A914V0D6"/>
<evidence type="ECO:0000313" key="2">
    <source>
        <dbReference type="Proteomes" id="UP000887566"/>
    </source>
</evidence>
<dbReference type="Proteomes" id="UP000887566">
    <property type="component" value="Unplaced"/>
</dbReference>
<evidence type="ECO:0000313" key="3">
    <source>
        <dbReference type="WBParaSite" id="PSAMB.scaffold14169size1975.g35900.t1"/>
    </source>
</evidence>
<organism evidence="2 3">
    <name type="scientific">Plectus sambesii</name>
    <dbReference type="NCBI Taxonomy" id="2011161"/>
    <lineage>
        <taxon>Eukaryota</taxon>
        <taxon>Metazoa</taxon>
        <taxon>Ecdysozoa</taxon>
        <taxon>Nematoda</taxon>
        <taxon>Chromadorea</taxon>
        <taxon>Plectida</taxon>
        <taxon>Plectina</taxon>
        <taxon>Plectoidea</taxon>
        <taxon>Plectidae</taxon>
        <taxon>Plectus</taxon>
    </lineage>
</organism>
<sequence length="159" mass="17536">MLFTSGLSKVVEEYGPTTGCTRTAEETKRLATDKRQLDKKPRLVRRHTDMNLGKKHQVLLADLDKDNKSRSSSTGRGKQSLGSRWPTVDSATVRAELQSLNLPFLRSKHSSFYRQRTADKLNDVPEGEVVRSGPPAAAPPPLPSAFGGQETPSYSSIQK</sequence>
<feature type="region of interest" description="Disordered" evidence="1">
    <location>
        <begin position="117"/>
        <end position="159"/>
    </location>
</feature>
<feature type="compositionally biased region" description="Basic and acidic residues" evidence="1">
    <location>
        <begin position="23"/>
        <end position="49"/>
    </location>
</feature>
<proteinExistence type="predicted"/>
<reference evidence="3" key="1">
    <citation type="submission" date="2022-11" db="UniProtKB">
        <authorList>
            <consortium name="WormBaseParasite"/>
        </authorList>
    </citation>
    <scope>IDENTIFICATION</scope>
</reference>
<feature type="compositionally biased region" description="Polar residues" evidence="1">
    <location>
        <begin position="150"/>
        <end position="159"/>
    </location>
</feature>
<feature type="compositionally biased region" description="Polar residues" evidence="1">
    <location>
        <begin position="70"/>
        <end position="82"/>
    </location>
</feature>
<name>A0A914V0D6_9BILA</name>
<feature type="region of interest" description="Disordered" evidence="1">
    <location>
        <begin position="18"/>
        <end position="88"/>
    </location>
</feature>
<keyword evidence="2" id="KW-1185">Reference proteome</keyword>
<evidence type="ECO:0000256" key="1">
    <source>
        <dbReference type="SAM" id="MobiDB-lite"/>
    </source>
</evidence>
<dbReference type="WBParaSite" id="PSAMB.scaffold14169size1975.g35900.t1">
    <property type="protein sequence ID" value="PSAMB.scaffold14169size1975.g35900.t1"/>
    <property type="gene ID" value="PSAMB.scaffold14169size1975.g35900"/>
</dbReference>
<protein>
    <submittedName>
        <fullName evidence="3">Uncharacterized protein</fullName>
    </submittedName>
</protein>
<accession>A0A914V0D6</accession>